<evidence type="ECO:0000259" key="4">
    <source>
        <dbReference type="PROSITE" id="PS51733"/>
    </source>
</evidence>
<dbReference type="Pfam" id="PF03099">
    <property type="entry name" value="BPL_LplA_LipB"/>
    <property type="match status" value="1"/>
</dbReference>
<dbReference type="InterPro" id="IPR003142">
    <property type="entry name" value="BPL_C"/>
</dbReference>
<dbReference type="Gene3D" id="3.30.930.10">
    <property type="entry name" value="Bira Bifunctional Protein, Domain 2"/>
    <property type="match status" value="1"/>
</dbReference>
<feature type="domain" description="BPL/LPL catalytic" evidence="4">
    <location>
        <begin position="2"/>
        <end position="206"/>
    </location>
</feature>
<evidence type="ECO:0000256" key="2">
    <source>
        <dbReference type="ARBA" id="ARBA00023267"/>
    </source>
</evidence>
<dbReference type="InterPro" id="IPR045864">
    <property type="entry name" value="aa-tRNA-synth_II/BPL/LPL"/>
</dbReference>
<dbReference type="EMBL" id="BAABBA010000025">
    <property type="protein sequence ID" value="GAA3509790.1"/>
    <property type="molecule type" value="Genomic_DNA"/>
</dbReference>
<keyword evidence="6" id="KW-1185">Reference proteome</keyword>
<dbReference type="RefSeq" id="WP_345044491.1">
    <property type="nucleotide sequence ID" value="NZ_BAABBA010000025.1"/>
</dbReference>
<dbReference type="Gene3D" id="2.30.30.100">
    <property type="match status" value="1"/>
</dbReference>
<name>A0ABP6UJZ7_9MICO</name>
<dbReference type="GO" id="GO:0016874">
    <property type="term" value="F:ligase activity"/>
    <property type="evidence" value="ECO:0007669"/>
    <property type="project" value="UniProtKB-KW"/>
</dbReference>
<evidence type="ECO:0000256" key="3">
    <source>
        <dbReference type="ARBA" id="ARBA00024227"/>
    </source>
</evidence>
<reference evidence="6" key="1">
    <citation type="journal article" date="2019" name="Int. J. Syst. Evol. Microbiol.">
        <title>The Global Catalogue of Microorganisms (GCM) 10K type strain sequencing project: providing services to taxonomists for standard genome sequencing and annotation.</title>
        <authorList>
            <consortium name="The Broad Institute Genomics Platform"/>
            <consortium name="The Broad Institute Genome Sequencing Center for Infectious Disease"/>
            <person name="Wu L."/>
            <person name="Ma J."/>
        </authorList>
    </citation>
    <scope>NUCLEOTIDE SEQUENCE [LARGE SCALE GENOMIC DNA]</scope>
    <source>
        <strain evidence="6">JCM 17459</strain>
    </source>
</reference>
<sequence length="281" mass="28742">MTDDSPFARVVRVPRTGSTNEDLRAAAAVDLGSWPHLSVLVADHQDAGRGRAGRTWVTPPGTALTASVLLRTEVPRERLGWVPLLAGLAVQRACERLLTGAGAGAGAASGVRTGVKWPNDVLALGVGTADVERWGRDRKLAGILAEVMPGGGRASAVVVGIGLNVAQTELPVPWATSLRLLGADVDPAAALEAVGAELAPLLDAWEAAGGDADASGLHARVRETCVTLGRRVRAEQAGGGGPAGRAVDLDADGRLLIDTGDAVEAVAAGDVWHVRTEPTAD</sequence>
<evidence type="ECO:0000313" key="6">
    <source>
        <dbReference type="Proteomes" id="UP001499841"/>
    </source>
</evidence>
<dbReference type="PANTHER" id="PTHR12835:SF5">
    <property type="entry name" value="BIOTIN--PROTEIN LIGASE"/>
    <property type="match status" value="1"/>
</dbReference>
<dbReference type="InterPro" id="IPR004408">
    <property type="entry name" value="Biotin_CoA_COase_ligase"/>
</dbReference>
<comment type="caution">
    <text evidence="5">The sequence shown here is derived from an EMBL/GenBank/DDBJ whole genome shotgun (WGS) entry which is preliminary data.</text>
</comment>
<keyword evidence="2" id="KW-0092">Biotin</keyword>
<dbReference type="SUPFAM" id="SSF55681">
    <property type="entry name" value="Class II aaRS and biotin synthetases"/>
    <property type="match status" value="1"/>
</dbReference>
<evidence type="ECO:0000313" key="5">
    <source>
        <dbReference type="EMBL" id="GAA3509790.1"/>
    </source>
</evidence>
<protein>
    <recommendedName>
        <fullName evidence="3">biotin--[biotin carboxyl-carrier protein] ligase</fullName>
        <ecNumber evidence="3">6.3.4.15</ecNumber>
    </recommendedName>
</protein>
<dbReference type="PANTHER" id="PTHR12835">
    <property type="entry name" value="BIOTIN PROTEIN LIGASE"/>
    <property type="match status" value="1"/>
</dbReference>
<dbReference type="CDD" id="cd16442">
    <property type="entry name" value="BPL"/>
    <property type="match status" value="1"/>
</dbReference>
<keyword evidence="1 5" id="KW-0436">Ligase</keyword>
<dbReference type="PROSITE" id="PS51733">
    <property type="entry name" value="BPL_LPL_CATALYTIC"/>
    <property type="match status" value="1"/>
</dbReference>
<dbReference type="Pfam" id="PF02237">
    <property type="entry name" value="BPL_C"/>
    <property type="match status" value="1"/>
</dbReference>
<proteinExistence type="predicted"/>
<accession>A0ABP6UJZ7</accession>
<dbReference type="Proteomes" id="UP001499841">
    <property type="component" value="Unassembled WGS sequence"/>
</dbReference>
<evidence type="ECO:0000256" key="1">
    <source>
        <dbReference type="ARBA" id="ARBA00022598"/>
    </source>
</evidence>
<dbReference type="InterPro" id="IPR004143">
    <property type="entry name" value="BPL_LPL_catalytic"/>
</dbReference>
<organism evidence="5 6">
    <name type="scientific">Georgenia daeguensis</name>
    <dbReference type="NCBI Taxonomy" id="908355"/>
    <lineage>
        <taxon>Bacteria</taxon>
        <taxon>Bacillati</taxon>
        <taxon>Actinomycetota</taxon>
        <taxon>Actinomycetes</taxon>
        <taxon>Micrococcales</taxon>
        <taxon>Bogoriellaceae</taxon>
        <taxon>Georgenia</taxon>
    </lineage>
</organism>
<dbReference type="EC" id="6.3.4.15" evidence="3"/>
<gene>
    <name evidence="5" type="ORF">GCM10022262_36750</name>
</gene>
<dbReference type="NCBIfam" id="TIGR00121">
    <property type="entry name" value="birA_ligase"/>
    <property type="match status" value="1"/>
</dbReference>